<keyword evidence="7" id="KW-0833">Ubl conjugation pathway</keyword>
<name>A0A4Z1P7L5_9PEZI</name>
<gene>
    <name evidence="11" type="ORF">E6O75_ATG04332</name>
</gene>
<evidence type="ECO:0000256" key="6">
    <source>
        <dbReference type="ARBA" id="ARBA00022771"/>
    </source>
</evidence>
<feature type="region of interest" description="Disordered" evidence="9">
    <location>
        <begin position="79"/>
        <end position="201"/>
    </location>
</feature>
<evidence type="ECO:0000256" key="3">
    <source>
        <dbReference type="ARBA" id="ARBA00022679"/>
    </source>
</evidence>
<dbReference type="EC" id="2.3.2.31" evidence="2"/>
<keyword evidence="8" id="KW-0862">Zinc</keyword>
<evidence type="ECO:0000256" key="1">
    <source>
        <dbReference type="ARBA" id="ARBA00001798"/>
    </source>
</evidence>
<keyword evidence="12" id="KW-1185">Reference proteome</keyword>
<dbReference type="SUPFAM" id="SSF57850">
    <property type="entry name" value="RING/U-box"/>
    <property type="match status" value="3"/>
</dbReference>
<dbReference type="Gene3D" id="3.30.40.10">
    <property type="entry name" value="Zinc/RING finger domain, C3HC4 (zinc finger)"/>
    <property type="match status" value="1"/>
</dbReference>
<feature type="domain" description="RING-type" evidence="10">
    <location>
        <begin position="208"/>
        <end position="409"/>
    </location>
</feature>
<dbReference type="InterPro" id="IPR044066">
    <property type="entry name" value="TRIAD_supradom"/>
</dbReference>
<dbReference type="Proteomes" id="UP000298493">
    <property type="component" value="Unassembled WGS sequence"/>
</dbReference>
<dbReference type="STRING" id="86259.A0A4Z1P7L5"/>
<dbReference type="InterPro" id="IPR013083">
    <property type="entry name" value="Znf_RING/FYVE/PHD"/>
</dbReference>
<keyword evidence="3" id="KW-0808">Transferase</keyword>
<dbReference type="GO" id="GO:0016567">
    <property type="term" value="P:protein ubiquitination"/>
    <property type="evidence" value="ECO:0007669"/>
    <property type="project" value="InterPro"/>
</dbReference>
<dbReference type="AlphaFoldDB" id="A0A4Z1P7L5"/>
<dbReference type="InterPro" id="IPR031127">
    <property type="entry name" value="E3_UB_ligase_RBR"/>
</dbReference>
<dbReference type="GO" id="GO:0008270">
    <property type="term" value="F:zinc ion binding"/>
    <property type="evidence" value="ECO:0007669"/>
    <property type="project" value="UniProtKB-KW"/>
</dbReference>
<dbReference type="InterPro" id="IPR002867">
    <property type="entry name" value="IBR_dom"/>
</dbReference>
<dbReference type="CDD" id="cd22584">
    <property type="entry name" value="Rcat_RBR_unk"/>
    <property type="match status" value="1"/>
</dbReference>
<dbReference type="PANTHER" id="PTHR11685">
    <property type="entry name" value="RBR FAMILY RING FINGER AND IBR DOMAIN-CONTAINING"/>
    <property type="match status" value="1"/>
</dbReference>
<protein>
    <recommendedName>
        <fullName evidence="2">RBR-type E3 ubiquitin transferase</fullName>
        <ecNumber evidence="2">2.3.2.31</ecNumber>
    </recommendedName>
</protein>
<evidence type="ECO:0000313" key="12">
    <source>
        <dbReference type="Proteomes" id="UP000298493"/>
    </source>
</evidence>
<dbReference type="EMBL" id="SNSC02000004">
    <property type="protein sequence ID" value="TID25127.1"/>
    <property type="molecule type" value="Genomic_DNA"/>
</dbReference>
<sequence>MQSTLWPVRPSVSVNDRPYSRILKQVDEEARVVTTAETWTSEGEESEAEEDAPSEPEDAPCPEHEVHCVEIPQHHLVQVQKRRKALRGGAQEQDSRVSDAASIRSKTSTTKRRPAPQPGILESLFLPRTTRPSTARRRSTTDIKGKAAPVPTPETKAKARPSNSESTKAPSISSKRSSGSISTPQTLRKSPSRSISLFASPPPASPPVKFECITCLDDVPARRTARLECKHRMCHSCLKRVFTLSTTDPQLMPPRCCTEKEIPLAHVDKLFDVKFKLLWNRKFAEYATKNRLYCPRKGCGIWIKPKYIGKDKTTGREIGICKECKTEVCKKCNMKWHGRRECDNDEGTKRVLELGKEQGWKRCYNCREMVQLAEGCNHMRCRCKAEFCMVCAKKWKTCDCPWFNLPQELNVENARMPFGFPGDMPPRPPHPNGRRVENQWQALPLRVLGNLPAPPPPPPFRDGRDDLFDSLELPTFLEPILGATMRPRARRARPAPTSDHADREEQEAADADLARQLQEQELGTTLNEEDDFASSERRQRARRARRRVYAVTEDNNIHRLEEEEGDAW</sequence>
<evidence type="ECO:0000256" key="9">
    <source>
        <dbReference type="SAM" id="MobiDB-lite"/>
    </source>
</evidence>
<evidence type="ECO:0000256" key="7">
    <source>
        <dbReference type="ARBA" id="ARBA00022786"/>
    </source>
</evidence>
<organism evidence="11 12">
    <name type="scientific">Venturia nashicola</name>
    <dbReference type="NCBI Taxonomy" id="86259"/>
    <lineage>
        <taxon>Eukaryota</taxon>
        <taxon>Fungi</taxon>
        <taxon>Dikarya</taxon>
        <taxon>Ascomycota</taxon>
        <taxon>Pezizomycotina</taxon>
        <taxon>Dothideomycetes</taxon>
        <taxon>Pleosporomycetidae</taxon>
        <taxon>Venturiales</taxon>
        <taxon>Venturiaceae</taxon>
        <taxon>Venturia</taxon>
    </lineage>
</organism>
<dbReference type="InterPro" id="IPR017907">
    <property type="entry name" value="Znf_RING_CS"/>
</dbReference>
<evidence type="ECO:0000256" key="2">
    <source>
        <dbReference type="ARBA" id="ARBA00012251"/>
    </source>
</evidence>
<keyword evidence="4" id="KW-0479">Metal-binding</keyword>
<dbReference type="PROSITE" id="PS51873">
    <property type="entry name" value="TRIAD"/>
    <property type="match status" value="1"/>
</dbReference>
<comment type="caution">
    <text evidence="11">The sequence shown here is derived from an EMBL/GenBank/DDBJ whole genome shotgun (WGS) entry which is preliminary data.</text>
</comment>
<dbReference type="Pfam" id="PF01485">
    <property type="entry name" value="IBR"/>
    <property type="match status" value="2"/>
</dbReference>
<evidence type="ECO:0000256" key="4">
    <source>
        <dbReference type="ARBA" id="ARBA00022723"/>
    </source>
</evidence>
<proteinExistence type="predicted"/>
<dbReference type="CDD" id="cd20335">
    <property type="entry name" value="BRcat_RBR"/>
    <property type="match status" value="1"/>
</dbReference>
<dbReference type="Gene3D" id="1.20.120.1750">
    <property type="match status" value="1"/>
</dbReference>
<evidence type="ECO:0000256" key="5">
    <source>
        <dbReference type="ARBA" id="ARBA00022737"/>
    </source>
</evidence>
<feature type="compositionally biased region" description="Low complexity" evidence="9">
    <location>
        <begin position="166"/>
        <end position="184"/>
    </location>
</feature>
<feature type="region of interest" description="Disordered" evidence="9">
    <location>
        <begin position="33"/>
        <end position="64"/>
    </location>
</feature>
<comment type="catalytic activity">
    <reaction evidence="1">
        <text>[E2 ubiquitin-conjugating enzyme]-S-ubiquitinyl-L-cysteine + [acceptor protein]-L-lysine = [E2 ubiquitin-conjugating enzyme]-L-cysteine + [acceptor protein]-N(6)-ubiquitinyl-L-lysine.</text>
        <dbReference type="EC" id="2.3.2.31"/>
    </reaction>
</comment>
<evidence type="ECO:0000259" key="10">
    <source>
        <dbReference type="PROSITE" id="PS51873"/>
    </source>
</evidence>
<keyword evidence="6" id="KW-0863">Zinc-finger</keyword>
<keyword evidence="5" id="KW-0677">Repeat</keyword>
<dbReference type="PROSITE" id="PS00518">
    <property type="entry name" value="ZF_RING_1"/>
    <property type="match status" value="1"/>
</dbReference>
<dbReference type="GO" id="GO:0061630">
    <property type="term" value="F:ubiquitin protein ligase activity"/>
    <property type="evidence" value="ECO:0007669"/>
    <property type="project" value="UniProtKB-EC"/>
</dbReference>
<evidence type="ECO:0000256" key="8">
    <source>
        <dbReference type="ARBA" id="ARBA00022833"/>
    </source>
</evidence>
<feature type="compositionally biased region" description="Polar residues" evidence="9">
    <location>
        <begin position="185"/>
        <end position="197"/>
    </location>
</feature>
<evidence type="ECO:0000313" key="11">
    <source>
        <dbReference type="EMBL" id="TID25127.1"/>
    </source>
</evidence>
<feature type="region of interest" description="Disordered" evidence="9">
    <location>
        <begin position="482"/>
        <end position="547"/>
    </location>
</feature>
<reference evidence="11 12" key="1">
    <citation type="submission" date="2019-04" db="EMBL/GenBank/DDBJ databases">
        <title>High contiguity whole genome sequence and gene annotation resource for two Venturia nashicola isolates.</title>
        <authorList>
            <person name="Prokchorchik M."/>
            <person name="Won K."/>
            <person name="Lee Y."/>
            <person name="Choi E.D."/>
            <person name="Segonzac C."/>
            <person name="Sohn K.H."/>
        </authorList>
    </citation>
    <scope>NUCLEOTIDE SEQUENCE [LARGE SCALE GENOMIC DNA]</scope>
    <source>
        <strain evidence="11 12">PRI2</strain>
    </source>
</reference>
<accession>A0A4Z1P7L5</accession>
<feature type="compositionally biased region" description="Acidic residues" evidence="9">
    <location>
        <begin position="42"/>
        <end position="60"/>
    </location>
</feature>